<evidence type="ECO:0000256" key="1">
    <source>
        <dbReference type="SAM" id="MobiDB-lite"/>
    </source>
</evidence>
<proteinExistence type="predicted"/>
<feature type="compositionally biased region" description="Low complexity" evidence="1">
    <location>
        <begin position="137"/>
        <end position="147"/>
    </location>
</feature>
<feature type="compositionally biased region" description="Basic residues" evidence="1">
    <location>
        <begin position="194"/>
        <end position="206"/>
    </location>
</feature>
<sequence>GGRSRAPPALPRALPGPPGRPRGQGGRPARLRAPRRRHAPGLVAAARRLRGPAGGGRRRLRGAAGVPAAAHGRGGPLPPLRRAHAVRRPRPPRRGARSLGERAGAARSRWTGRQGHPRCRREPHAGRDHRAARAARRPGAAAAAGAARADHGLHGPLPRRRHRRDAPHAGRAELPRLHRARPPALAGRGAVGRRVVHPLLRARRAGAPRDAVPRTRDDRV</sequence>
<name>A0A6J4KWT0_9ACTN</name>
<organism evidence="2">
    <name type="scientific">uncultured Nocardioidaceae bacterium</name>
    <dbReference type="NCBI Taxonomy" id="253824"/>
    <lineage>
        <taxon>Bacteria</taxon>
        <taxon>Bacillati</taxon>
        <taxon>Actinomycetota</taxon>
        <taxon>Actinomycetes</taxon>
        <taxon>Propionibacteriales</taxon>
        <taxon>Nocardioidaceae</taxon>
        <taxon>environmental samples</taxon>
    </lineage>
</organism>
<accession>A0A6J4KWT0</accession>
<feature type="compositionally biased region" description="Basic and acidic residues" evidence="1">
    <location>
        <begin position="166"/>
        <end position="176"/>
    </location>
</feature>
<keyword evidence="2" id="KW-0812">Transmembrane</keyword>
<feature type="compositionally biased region" description="Low complexity" evidence="1">
    <location>
        <begin position="62"/>
        <end position="71"/>
    </location>
</feature>
<feature type="compositionally biased region" description="Basic residues" evidence="1">
    <location>
        <begin position="29"/>
        <end position="39"/>
    </location>
</feature>
<protein>
    <submittedName>
        <fullName evidence="2">Transmembrane component NikQ of energizing module of nickel ECF transporter</fullName>
    </submittedName>
</protein>
<feature type="compositionally biased region" description="Basic and acidic residues" evidence="1">
    <location>
        <begin position="120"/>
        <end position="131"/>
    </location>
</feature>
<feature type="region of interest" description="Disordered" evidence="1">
    <location>
        <begin position="1"/>
        <end position="220"/>
    </location>
</feature>
<feature type="compositionally biased region" description="Basic residues" evidence="1">
    <location>
        <begin position="81"/>
        <end position="96"/>
    </location>
</feature>
<dbReference type="EMBL" id="CADCUH010000011">
    <property type="protein sequence ID" value="CAA9316505.1"/>
    <property type="molecule type" value="Genomic_DNA"/>
</dbReference>
<feature type="non-terminal residue" evidence="2">
    <location>
        <position position="220"/>
    </location>
</feature>
<keyword evidence="2" id="KW-0472">Membrane</keyword>
<dbReference type="AlphaFoldDB" id="A0A6J4KWT0"/>
<reference evidence="2" key="1">
    <citation type="submission" date="2020-02" db="EMBL/GenBank/DDBJ databases">
        <authorList>
            <person name="Meier V. D."/>
        </authorList>
    </citation>
    <scope>NUCLEOTIDE SEQUENCE</scope>
    <source>
        <strain evidence="2">AVDCRST_MAG36</strain>
    </source>
</reference>
<feature type="compositionally biased region" description="Basic and acidic residues" evidence="1">
    <location>
        <begin position="211"/>
        <end position="220"/>
    </location>
</feature>
<feature type="compositionally biased region" description="Pro residues" evidence="1">
    <location>
        <begin position="8"/>
        <end position="20"/>
    </location>
</feature>
<evidence type="ECO:0000313" key="2">
    <source>
        <dbReference type="EMBL" id="CAA9316505.1"/>
    </source>
</evidence>
<feature type="non-terminal residue" evidence="2">
    <location>
        <position position="1"/>
    </location>
</feature>
<gene>
    <name evidence="2" type="ORF">AVDCRST_MAG36-150</name>
</gene>